<accession>A0A6J5NU82</accession>
<name>A0A6J5NU82_9CAUD</name>
<sequence>MASDIQIRIRRDLAQKTVQAFQDFGAYTKQLTVDLVKEEAALTARAAINFSPPLDGGDGTAGSGGGKGDKPIARRWGEFAITNDVLTVVTEDSKSLAVAIASKRNSREKFEKWRQGKPPKSGGVLDKLWRAKNGDRAFNMAQNLFKNWGKARLNFIENEQTLEAAHNQARSLYKGRIRKNGGRDREGKLKGQPFKFAPYKLIKDYIKKRQQRVGWMKAGWVACINKIGKPVINGMEQTRGLRKLPTWITRHNATHGKVGITIVEGAGSNNVFIAIRNDLGNIFGVGYLAGTKQYTLAVRQGKLQRRLNHFMRIAIKKANEGQKPT</sequence>
<protein>
    <submittedName>
        <fullName evidence="1">Uncharacterized protein</fullName>
    </submittedName>
</protein>
<gene>
    <name evidence="1" type="ORF">UFOVP779_32</name>
</gene>
<reference evidence="1" key="1">
    <citation type="submission" date="2020-04" db="EMBL/GenBank/DDBJ databases">
        <authorList>
            <person name="Chiriac C."/>
            <person name="Salcher M."/>
            <person name="Ghai R."/>
            <person name="Kavagutti S V."/>
        </authorList>
    </citation>
    <scope>NUCLEOTIDE SEQUENCE</scope>
</reference>
<proteinExistence type="predicted"/>
<evidence type="ECO:0000313" key="1">
    <source>
        <dbReference type="EMBL" id="CAB4162352.1"/>
    </source>
</evidence>
<organism evidence="1">
    <name type="scientific">uncultured Caudovirales phage</name>
    <dbReference type="NCBI Taxonomy" id="2100421"/>
    <lineage>
        <taxon>Viruses</taxon>
        <taxon>Duplodnaviria</taxon>
        <taxon>Heunggongvirae</taxon>
        <taxon>Uroviricota</taxon>
        <taxon>Caudoviricetes</taxon>
        <taxon>Peduoviridae</taxon>
        <taxon>Maltschvirus</taxon>
        <taxon>Maltschvirus maltsch</taxon>
    </lineage>
</organism>
<dbReference type="EMBL" id="LR796720">
    <property type="protein sequence ID" value="CAB4162352.1"/>
    <property type="molecule type" value="Genomic_DNA"/>
</dbReference>